<dbReference type="EMBL" id="CDMZ01002282">
    <property type="protein sequence ID" value="CEM41663.1"/>
    <property type="molecule type" value="Genomic_DNA"/>
</dbReference>
<gene>
    <name evidence="2" type="ORF">Cvel_26163</name>
</gene>
<feature type="region of interest" description="Disordered" evidence="1">
    <location>
        <begin position="543"/>
        <end position="577"/>
    </location>
</feature>
<protein>
    <submittedName>
        <fullName evidence="2">Uncharacterized protein</fullName>
    </submittedName>
</protein>
<sequence length="577" mass="65007">MPPMQKTTEQYYGEYMVEGMRLRRIAIADCERAQELGNLIDAEKHYQGHKDVAELRDQEDRRKREQAMILGIDHDQIAGEGLSGALADADKPGDVPVIVRKERDREAKDLGPSLSQAVSQSWHAVRAPDALSPYSTALWRSHIGAKNKRWWRGLSNERTGTPSFSRPSERDQQTGAEVGDSDLVASVRKRQEATMRTALHMWSLAARQFREARRLRPRSEEATRLLAECEREMRELKAHLGISVPRVCVRNLLPVETLISHFHLTIHHWDNGKAHLAKQQAKLAVALLKSQGLPLGCAEHSLTLINQVTGNGEMGARETEIMAALKRNPDSFRAKYLRGELLFDKRMLRVAEAAFRDCERSLGILYQAARSKHQTQMSQWMDEGGRQGKERGSVAASDKVLKGLPAEIRLDTLERRWDKKETELFNQMEGLREDLRFIAELRQMFCTSCPEGEMQTMREWGAEGDDAVRNAPAVHMLPCLLSRFQPDLSPDCRRWREELILAAPLPAQQPHHRCKTAGARVCGGRGSSFDGPLAVQEAHPHVGALPKSRPSTAVSLSWQQRNSKGLHKDGGGLIELR</sequence>
<dbReference type="AlphaFoldDB" id="A0A0G4HCF7"/>
<proteinExistence type="predicted"/>
<dbReference type="Gene3D" id="1.25.40.10">
    <property type="entry name" value="Tetratricopeptide repeat domain"/>
    <property type="match status" value="1"/>
</dbReference>
<evidence type="ECO:0000256" key="1">
    <source>
        <dbReference type="SAM" id="MobiDB-lite"/>
    </source>
</evidence>
<name>A0A0G4HCF7_9ALVE</name>
<feature type="compositionally biased region" description="Polar residues" evidence="1">
    <location>
        <begin position="549"/>
        <end position="563"/>
    </location>
</feature>
<evidence type="ECO:0000313" key="2">
    <source>
        <dbReference type="EMBL" id="CEM41663.1"/>
    </source>
</evidence>
<feature type="compositionally biased region" description="Polar residues" evidence="1">
    <location>
        <begin position="156"/>
        <end position="166"/>
    </location>
</feature>
<feature type="compositionally biased region" description="Basic and acidic residues" evidence="1">
    <location>
        <begin position="566"/>
        <end position="577"/>
    </location>
</feature>
<accession>A0A0G4HCF7</accession>
<feature type="region of interest" description="Disordered" evidence="1">
    <location>
        <begin position="154"/>
        <end position="179"/>
    </location>
</feature>
<dbReference type="InterPro" id="IPR011990">
    <property type="entry name" value="TPR-like_helical_dom_sf"/>
</dbReference>
<dbReference type="VEuPathDB" id="CryptoDB:Cvel_26163"/>
<reference evidence="2" key="1">
    <citation type="submission" date="2014-11" db="EMBL/GenBank/DDBJ databases">
        <authorList>
            <person name="Otto D Thomas"/>
            <person name="Naeem Raeece"/>
        </authorList>
    </citation>
    <scope>NUCLEOTIDE SEQUENCE</scope>
</reference>
<organism evidence="2">
    <name type="scientific">Chromera velia CCMP2878</name>
    <dbReference type="NCBI Taxonomy" id="1169474"/>
    <lineage>
        <taxon>Eukaryota</taxon>
        <taxon>Sar</taxon>
        <taxon>Alveolata</taxon>
        <taxon>Colpodellida</taxon>
        <taxon>Chromeraceae</taxon>
        <taxon>Chromera</taxon>
    </lineage>
</organism>